<dbReference type="InterPro" id="IPR041698">
    <property type="entry name" value="Methyltransf_25"/>
</dbReference>
<evidence type="ECO:0000256" key="2">
    <source>
        <dbReference type="ARBA" id="ARBA00022679"/>
    </source>
</evidence>
<organism evidence="5 6">
    <name type="scientific">Labilithrix luteola</name>
    <dbReference type="NCBI Taxonomy" id="1391654"/>
    <lineage>
        <taxon>Bacteria</taxon>
        <taxon>Pseudomonadati</taxon>
        <taxon>Myxococcota</taxon>
        <taxon>Polyangia</taxon>
        <taxon>Polyangiales</taxon>
        <taxon>Labilitrichaceae</taxon>
        <taxon>Labilithrix</taxon>
    </lineage>
</organism>
<dbReference type="SUPFAM" id="SSF53335">
    <property type="entry name" value="S-adenosyl-L-methionine-dependent methyltransferases"/>
    <property type="match status" value="1"/>
</dbReference>
<dbReference type="GO" id="GO:0032259">
    <property type="term" value="P:methylation"/>
    <property type="evidence" value="ECO:0007669"/>
    <property type="project" value="UniProtKB-KW"/>
</dbReference>
<dbReference type="Pfam" id="PF13649">
    <property type="entry name" value="Methyltransf_25"/>
    <property type="match status" value="1"/>
</dbReference>
<protein>
    <submittedName>
        <fullName evidence="5">Methyltransferase type 11</fullName>
    </submittedName>
</protein>
<sequence length="221" mass="23425">MLTALFAVTVGSACGSGSTHGAEAPAHEHGHHGFTDAAAWSKVFDDPARDAWQRPDDVLRALELSPAMSVADVGAGTGYFSVRLARALPSGKVIATDIEPDMVRYLNERAAREQLPNLHAVPATQADSGLTPESVDRVLIVHVWHHLADRVAYARDLAAALRPGGRVLVVDFSLTASHGPPPNMRLAPEAIVADLTAAGLMARLSPVALPDQYIVEARRAP</sequence>
<dbReference type="PANTHER" id="PTHR43464:SF19">
    <property type="entry name" value="UBIQUINONE BIOSYNTHESIS O-METHYLTRANSFERASE, MITOCHONDRIAL"/>
    <property type="match status" value="1"/>
</dbReference>
<feature type="domain" description="Methyltransferase" evidence="4">
    <location>
        <begin position="70"/>
        <end position="165"/>
    </location>
</feature>
<dbReference type="GO" id="GO:0008168">
    <property type="term" value="F:methyltransferase activity"/>
    <property type="evidence" value="ECO:0007669"/>
    <property type="project" value="UniProtKB-KW"/>
</dbReference>
<evidence type="ECO:0000256" key="3">
    <source>
        <dbReference type="ARBA" id="ARBA00022691"/>
    </source>
</evidence>
<dbReference type="Gene3D" id="3.40.50.150">
    <property type="entry name" value="Vaccinia Virus protein VP39"/>
    <property type="match status" value="1"/>
</dbReference>
<dbReference type="EMBL" id="CP012333">
    <property type="protein sequence ID" value="AKV00261.1"/>
    <property type="molecule type" value="Genomic_DNA"/>
</dbReference>
<reference evidence="5 6" key="1">
    <citation type="submission" date="2015-08" db="EMBL/GenBank/DDBJ databases">
        <authorList>
            <person name="Babu N.S."/>
            <person name="Beckwith C.J."/>
            <person name="Beseler K.G."/>
            <person name="Brison A."/>
            <person name="Carone J.V."/>
            <person name="Caskin T.P."/>
            <person name="Diamond M."/>
            <person name="Durham M.E."/>
            <person name="Foxe J.M."/>
            <person name="Go M."/>
            <person name="Henderson B.A."/>
            <person name="Jones I.B."/>
            <person name="McGettigan J.A."/>
            <person name="Micheletti S.J."/>
            <person name="Nasrallah M.E."/>
            <person name="Ortiz D."/>
            <person name="Piller C.R."/>
            <person name="Privatt S.R."/>
            <person name="Schneider S.L."/>
            <person name="Sharp S."/>
            <person name="Smith T.C."/>
            <person name="Stanton J.D."/>
            <person name="Ullery H.E."/>
            <person name="Wilson R.J."/>
            <person name="Serrano M.G."/>
            <person name="Buck G."/>
            <person name="Lee V."/>
            <person name="Wang Y."/>
            <person name="Carvalho R."/>
            <person name="Voegtly L."/>
            <person name="Shi R."/>
            <person name="Duckworth R."/>
            <person name="Johnson A."/>
            <person name="Loviza R."/>
            <person name="Walstead R."/>
            <person name="Shah Z."/>
            <person name="Kiflezghi M."/>
            <person name="Wade K."/>
            <person name="Ball S.L."/>
            <person name="Bradley K.W."/>
            <person name="Asai D.J."/>
            <person name="Bowman C.A."/>
            <person name="Russell D.A."/>
            <person name="Pope W.H."/>
            <person name="Jacobs-Sera D."/>
            <person name="Hendrix R.W."/>
            <person name="Hatfull G.F."/>
        </authorList>
    </citation>
    <scope>NUCLEOTIDE SEQUENCE [LARGE SCALE GENOMIC DNA]</scope>
    <source>
        <strain evidence="5 6">DSM 27648</strain>
    </source>
</reference>
<proteinExistence type="predicted"/>
<dbReference type="STRING" id="1391654.AKJ09_06924"/>
<evidence type="ECO:0000259" key="4">
    <source>
        <dbReference type="Pfam" id="PF13649"/>
    </source>
</evidence>
<keyword evidence="1 5" id="KW-0489">Methyltransferase</keyword>
<keyword evidence="2 5" id="KW-0808">Transferase</keyword>
<keyword evidence="3" id="KW-0949">S-adenosyl-L-methionine</keyword>
<dbReference type="Proteomes" id="UP000064967">
    <property type="component" value="Chromosome"/>
</dbReference>
<keyword evidence="6" id="KW-1185">Reference proteome</keyword>
<dbReference type="RefSeq" id="WP_169928025.1">
    <property type="nucleotide sequence ID" value="NZ_CP012333.1"/>
</dbReference>
<dbReference type="CDD" id="cd02440">
    <property type="entry name" value="AdoMet_MTases"/>
    <property type="match status" value="1"/>
</dbReference>
<dbReference type="PANTHER" id="PTHR43464">
    <property type="entry name" value="METHYLTRANSFERASE"/>
    <property type="match status" value="1"/>
</dbReference>
<dbReference type="AlphaFoldDB" id="A0A0K1Q359"/>
<accession>A0A0K1Q359</accession>
<dbReference type="KEGG" id="llu:AKJ09_06924"/>
<evidence type="ECO:0000256" key="1">
    <source>
        <dbReference type="ARBA" id="ARBA00022603"/>
    </source>
</evidence>
<evidence type="ECO:0000313" key="5">
    <source>
        <dbReference type="EMBL" id="AKV00261.1"/>
    </source>
</evidence>
<name>A0A0K1Q359_9BACT</name>
<evidence type="ECO:0000313" key="6">
    <source>
        <dbReference type="Proteomes" id="UP000064967"/>
    </source>
</evidence>
<gene>
    <name evidence="5" type="ORF">AKJ09_06924</name>
</gene>
<dbReference type="InterPro" id="IPR029063">
    <property type="entry name" value="SAM-dependent_MTases_sf"/>
</dbReference>